<gene>
    <name evidence="3" type="ORF">J2S03_000308</name>
</gene>
<feature type="domain" description="AAA+ ATPase" evidence="2">
    <location>
        <begin position="61"/>
        <end position="271"/>
    </location>
</feature>
<evidence type="ECO:0000313" key="3">
    <source>
        <dbReference type="EMBL" id="MDQ0188504.1"/>
    </source>
</evidence>
<dbReference type="EMBL" id="JAUSTP010000001">
    <property type="protein sequence ID" value="MDQ0188504.1"/>
    <property type="molecule type" value="Genomic_DNA"/>
</dbReference>
<dbReference type="Gene3D" id="3.40.50.300">
    <property type="entry name" value="P-loop containing nucleotide triphosphate hydrolases"/>
    <property type="match status" value="1"/>
</dbReference>
<protein>
    <submittedName>
        <fullName evidence="3">MoxR-like ATPase</fullName>
    </submittedName>
</protein>
<proteinExistence type="predicted"/>
<name>A0ABT9XDX8_9BACL</name>
<dbReference type="Pfam" id="PF13191">
    <property type="entry name" value="AAA_16"/>
    <property type="match status" value="1"/>
</dbReference>
<dbReference type="InterPro" id="IPR003593">
    <property type="entry name" value="AAA+_ATPase"/>
</dbReference>
<dbReference type="PANTHER" id="PTHR42759">
    <property type="entry name" value="MOXR FAMILY PROTEIN"/>
    <property type="match status" value="1"/>
</dbReference>
<reference evidence="3 4" key="1">
    <citation type="submission" date="2023-07" db="EMBL/GenBank/DDBJ databases">
        <title>Genomic Encyclopedia of Type Strains, Phase IV (KMG-IV): sequencing the most valuable type-strain genomes for metagenomic binning, comparative biology and taxonomic classification.</title>
        <authorList>
            <person name="Goeker M."/>
        </authorList>
    </citation>
    <scope>NUCLEOTIDE SEQUENCE [LARGE SCALE GENOMIC DNA]</scope>
    <source>
        <strain evidence="3 4">DSM 4006</strain>
    </source>
</reference>
<feature type="compositionally biased region" description="Low complexity" evidence="1">
    <location>
        <begin position="140"/>
        <end position="156"/>
    </location>
</feature>
<keyword evidence="4" id="KW-1185">Reference proteome</keyword>
<dbReference type="Proteomes" id="UP001232973">
    <property type="component" value="Unassembled WGS sequence"/>
</dbReference>
<dbReference type="RefSeq" id="WP_274455903.1">
    <property type="nucleotide sequence ID" value="NZ_CP067097.1"/>
</dbReference>
<feature type="region of interest" description="Disordered" evidence="1">
    <location>
        <begin position="1"/>
        <end position="25"/>
    </location>
</feature>
<dbReference type="InterPro" id="IPR041664">
    <property type="entry name" value="AAA_16"/>
</dbReference>
<evidence type="ECO:0000313" key="4">
    <source>
        <dbReference type="Proteomes" id="UP001232973"/>
    </source>
</evidence>
<comment type="caution">
    <text evidence="3">The sequence shown here is derived from an EMBL/GenBank/DDBJ whole genome shotgun (WGS) entry which is preliminary data.</text>
</comment>
<dbReference type="SUPFAM" id="SSF52540">
    <property type="entry name" value="P-loop containing nucleoside triphosphate hydrolases"/>
    <property type="match status" value="1"/>
</dbReference>
<organism evidence="3 4">
    <name type="scientific">Alicyclobacillus cycloheptanicus</name>
    <dbReference type="NCBI Taxonomy" id="1457"/>
    <lineage>
        <taxon>Bacteria</taxon>
        <taxon>Bacillati</taxon>
        <taxon>Bacillota</taxon>
        <taxon>Bacilli</taxon>
        <taxon>Bacillales</taxon>
        <taxon>Alicyclobacillaceae</taxon>
        <taxon>Alicyclobacillus</taxon>
    </lineage>
</organism>
<evidence type="ECO:0000259" key="2">
    <source>
        <dbReference type="SMART" id="SM00382"/>
    </source>
</evidence>
<dbReference type="PANTHER" id="PTHR42759:SF1">
    <property type="entry name" value="MAGNESIUM-CHELATASE SUBUNIT CHLD"/>
    <property type="match status" value="1"/>
</dbReference>
<dbReference type="SMART" id="SM00382">
    <property type="entry name" value="AAA"/>
    <property type="match status" value="1"/>
</dbReference>
<evidence type="ECO:0000256" key="1">
    <source>
        <dbReference type="SAM" id="MobiDB-lite"/>
    </source>
</evidence>
<dbReference type="InterPro" id="IPR027417">
    <property type="entry name" value="P-loop_NTPase"/>
</dbReference>
<feature type="compositionally biased region" description="Basic and acidic residues" evidence="1">
    <location>
        <begin position="16"/>
        <end position="25"/>
    </location>
</feature>
<accession>A0ABT9XDX8</accession>
<dbReference type="InterPro" id="IPR050764">
    <property type="entry name" value="CbbQ/NirQ/NorQ/GpvN"/>
</dbReference>
<feature type="region of interest" description="Disordered" evidence="1">
    <location>
        <begin position="126"/>
        <end position="159"/>
    </location>
</feature>
<sequence length="378" mass="41924">MPWRRLSAGSAGHNRPRADRKGERRLKNPFQDIDELESALAEQSYFADRALSTTLYLGLSLERPVFLEGEPGVGKTEVAKVLAKALGRPLIRLQCYEGIDRQSALYEWNYARQLMHIRLAEAARVGQTAPPEPARRTSRADAATAAASTGSGPEAPFDAQGTTGWTHQLEAELFSPRFLLPRPLLQAVRPEGPAPVLLIDEVDRSDEAFEAFLLELLAEYQVTIPEWGTVQAAEIPVVVLTSNRTREVHDALKRRCLYAWLDYPSFAKECEIVRHKVPGVDAALAGQICAFVARLRQETLFKVPGVAETIYWAQALDALQTRRLTAARIEETLGCLLKYRDDLMMLTQPARQGDAPMLHRLMAEAGVAAEAGMRGDAR</sequence>